<dbReference type="Pfam" id="PF17132">
    <property type="entry name" value="Glyco_hydro_106"/>
    <property type="match status" value="1"/>
</dbReference>
<dbReference type="HOGENOM" id="CLU_003772_0_0_1"/>
<dbReference type="STRING" id="1182544.W9VJI4"/>
<dbReference type="OrthoDB" id="2588159at2759"/>
<dbReference type="VEuPathDB" id="FungiDB:A1O7_08597"/>
<dbReference type="InterPro" id="IPR053161">
    <property type="entry name" value="Ulvan_degrading_GH"/>
</dbReference>
<dbReference type="InterPro" id="IPR008979">
    <property type="entry name" value="Galactose-bd-like_sf"/>
</dbReference>
<dbReference type="Proteomes" id="UP000019473">
    <property type="component" value="Unassembled WGS sequence"/>
</dbReference>
<dbReference type="eggNOG" id="ENOG502SH7Q">
    <property type="taxonomic scope" value="Eukaryota"/>
</dbReference>
<dbReference type="GeneID" id="19183163"/>
<sequence>MLLLLASSLLCLGSVASPITGKVSSAGSEPYQGTFQNPSIHVRPKFRYWIPDASVDHTAVARDVLAAQKVGAGGLELLGYYLYGGPPSNGAGRGDGAPVDWAVYGFGTPAWHATFQAFAEACQNSSILMDFAMGPNQGTGVPGPVGSEGLSWDLVAYNISVPIGGSFNGTLPGWGTGQLQAAVTALTVKADNLTNALGPSLPGDLAANRTQITLSEASLKDVTDDITEDGSLSAEFDANATGLHNTIFAIYLVHSNYRAQDGPLDIKGPQSNPQSYINNGSWAVDHFSARGAKVMTDFWEQHILINGTRQLLMGVGNYGWEDSVEIESNVFWTEHLPDQFASDHGYSIAKWLPTLFHRNGHGAQSSPPVWYVTDAMDSGESRRADYRETLAKQYQQYLGALNSWAENYLNLKFSAQISYNMPMDMLSSIPTVDIPECESLDFSDLIDGYRQYSGPAHLAGRAVVSSECGAVRDEAVTQTLTELLWHVKRSYAGAINQFVFHGFPYSGPYGNTTWPGWTTFNYQYSMMHGPREPAWDFYRDQIDFVARNNFILQSGVPKVDIAVYQKFTTQPGHILFRTYAPSDLEKLGYTYEYFSPDNLALPAAVVRQGVLAPDAQAFKAMVIRANDSLTISGASKIADLANAGLPVIFAGGIPTTYLGFNNASRLTQSRQCLDSLKTLPNVHITETYEVASTVASIGIQPSTKILSKSGKGEWFTYWRSNDTRVSRADYVYVYNDAKDLAYGEGDTEGVIEFQSKGYPYSYDAWTGSQTPVVTYTQTNSTTQIPLRLTGNQSTIIAFLAAPLEPENYPSEILKNVSEGVLSASVVNGSINLFSGPAPGSQQRNTYTLANGTIVPIPVPQMLAITLSNWTLVAEHWTPPADLYNFTSGAVKYNTTHSLSDLVSWQDIPGLQNVSGRGYYSTEFDWPSAATAAGSGAFLSLPPVRHILRVALNGQALPPLDVTKPQADLTPHLVDGKNTLSLTIATPLGNVVRTIWNELESSGTGPTDPGANVALPPVVEYGVVGQVEVVPFIRVPM</sequence>
<evidence type="ECO:0000313" key="2">
    <source>
        <dbReference type="EMBL" id="EXJ55668.1"/>
    </source>
</evidence>
<gene>
    <name evidence="2" type="ORF">A1O7_08597</name>
</gene>
<evidence type="ECO:0008006" key="4">
    <source>
        <dbReference type="Google" id="ProtNLM"/>
    </source>
</evidence>
<dbReference type="AlphaFoldDB" id="W9VJI4"/>
<organism evidence="2 3">
    <name type="scientific">Cladophialophora yegresii CBS 114405</name>
    <dbReference type="NCBI Taxonomy" id="1182544"/>
    <lineage>
        <taxon>Eukaryota</taxon>
        <taxon>Fungi</taxon>
        <taxon>Dikarya</taxon>
        <taxon>Ascomycota</taxon>
        <taxon>Pezizomycotina</taxon>
        <taxon>Eurotiomycetes</taxon>
        <taxon>Chaetothyriomycetidae</taxon>
        <taxon>Chaetothyriales</taxon>
        <taxon>Herpotrichiellaceae</taxon>
        <taxon>Cladophialophora</taxon>
    </lineage>
</organism>
<dbReference type="Gene3D" id="2.60.120.260">
    <property type="entry name" value="Galactose-binding domain-like"/>
    <property type="match status" value="1"/>
</dbReference>
<reference evidence="2 3" key="1">
    <citation type="submission" date="2013-03" db="EMBL/GenBank/DDBJ databases">
        <title>The Genome Sequence of Cladophialophora yegresii CBS 114405.</title>
        <authorList>
            <consortium name="The Broad Institute Genomics Platform"/>
            <person name="Cuomo C."/>
            <person name="de Hoog S."/>
            <person name="Gorbushina A."/>
            <person name="Walker B."/>
            <person name="Young S.K."/>
            <person name="Zeng Q."/>
            <person name="Gargeya S."/>
            <person name="Fitzgerald M."/>
            <person name="Haas B."/>
            <person name="Abouelleil A."/>
            <person name="Allen A.W."/>
            <person name="Alvarado L."/>
            <person name="Arachchi H.M."/>
            <person name="Berlin A.M."/>
            <person name="Chapman S.B."/>
            <person name="Gainer-Dewar J."/>
            <person name="Goldberg J."/>
            <person name="Griggs A."/>
            <person name="Gujja S."/>
            <person name="Hansen M."/>
            <person name="Howarth C."/>
            <person name="Imamovic A."/>
            <person name="Ireland A."/>
            <person name="Larimer J."/>
            <person name="McCowan C."/>
            <person name="Murphy C."/>
            <person name="Pearson M."/>
            <person name="Poon T.W."/>
            <person name="Priest M."/>
            <person name="Roberts A."/>
            <person name="Saif S."/>
            <person name="Shea T."/>
            <person name="Sisk P."/>
            <person name="Sykes S."/>
            <person name="Wortman J."/>
            <person name="Nusbaum C."/>
            <person name="Birren B."/>
        </authorList>
    </citation>
    <scope>NUCLEOTIDE SEQUENCE [LARGE SCALE GENOMIC DNA]</scope>
    <source>
        <strain evidence="2 3">CBS 114405</strain>
    </source>
</reference>
<feature type="chain" id="PRO_5004932959" description="Secreted protein" evidence="1">
    <location>
        <begin position="17"/>
        <end position="1036"/>
    </location>
</feature>
<feature type="signal peptide" evidence="1">
    <location>
        <begin position="1"/>
        <end position="16"/>
    </location>
</feature>
<accession>W9VJI4</accession>
<dbReference type="PANTHER" id="PTHR36848:SF2">
    <property type="entry name" value="SECRETED PROTEIN"/>
    <property type="match status" value="1"/>
</dbReference>
<protein>
    <recommendedName>
        <fullName evidence="4">Secreted protein</fullName>
    </recommendedName>
</protein>
<dbReference type="PANTHER" id="PTHR36848">
    <property type="entry name" value="DNA-BINDING PROTEIN (PUTATIVE SECRETED PROTEIN)-RELATED"/>
    <property type="match status" value="1"/>
</dbReference>
<keyword evidence="1" id="KW-0732">Signal</keyword>
<proteinExistence type="predicted"/>
<name>W9VJI4_9EURO</name>
<evidence type="ECO:0000256" key="1">
    <source>
        <dbReference type="SAM" id="SignalP"/>
    </source>
</evidence>
<dbReference type="EMBL" id="AMGW01000006">
    <property type="protein sequence ID" value="EXJ55668.1"/>
    <property type="molecule type" value="Genomic_DNA"/>
</dbReference>
<keyword evidence="3" id="KW-1185">Reference proteome</keyword>
<dbReference type="SUPFAM" id="SSF49785">
    <property type="entry name" value="Galactose-binding domain-like"/>
    <property type="match status" value="1"/>
</dbReference>
<evidence type="ECO:0000313" key="3">
    <source>
        <dbReference type="Proteomes" id="UP000019473"/>
    </source>
</evidence>
<comment type="caution">
    <text evidence="2">The sequence shown here is derived from an EMBL/GenBank/DDBJ whole genome shotgun (WGS) entry which is preliminary data.</text>
</comment>
<dbReference type="RefSeq" id="XP_007760778.1">
    <property type="nucleotide sequence ID" value="XM_007762588.1"/>
</dbReference>